<evidence type="ECO:0000313" key="3">
    <source>
        <dbReference type="Proteomes" id="UP001290455"/>
    </source>
</evidence>
<dbReference type="EMBL" id="JAXOFX010000018">
    <property type="protein sequence ID" value="MDZ5473970.1"/>
    <property type="molecule type" value="Genomic_DNA"/>
</dbReference>
<dbReference type="SUPFAM" id="SSF51430">
    <property type="entry name" value="NAD(P)-linked oxidoreductase"/>
    <property type="match status" value="1"/>
</dbReference>
<dbReference type="Pfam" id="PF00248">
    <property type="entry name" value="Aldo_ket_red"/>
    <property type="match status" value="1"/>
</dbReference>
<dbReference type="InterPro" id="IPR023210">
    <property type="entry name" value="NADP_OxRdtase_dom"/>
</dbReference>
<dbReference type="CDD" id="cd19092">
    <property type="entry name" value="AKR_BsYcsN_EcYdhF-like"/>
    <property type="match status" value="1"/>
</dbReference>
<sequence>MDRIKLTEDLSFSKIVHGLWRLSEWNMSKEQILRFIEECLELGITTFDHADIYGNYTCEELFGEALALKPSLRGQMEIVTKCGIKLLSDKYPEHEVKYYDTSKDHINKSVENSLRKLQTDYIDVLLIHRPDVYMNPEEVAETFIQLKDEGKVRNFGVSNFTPSQFNMLSSYLPFPLVTNQVEISVGHIDTFLDGTIEQCLEKRVAPMAWSPLAGGNIFNGIDEKSTRILKALKEVAQEIGVTELDQLMFAWLLNHPARIIPIAGSGKIERIKSAAHAVNITLTRQQWFKIWIASLGKEVA</sequence>
<proteinExistence type="predicted"/>
<dbReference type="PANTHER" id="PTHR43364">
    <property type="entry name" value="NADH-SPECIFIC METHYLGLYOXAL REDUCTASE-RELATED"/>
    <property type="match status" value="1"/>
</dbReference>
<evidence type="ECO:0000313" key="2">
    <source>
        <dbReference type="EMBL" id="MDZ5473970.1"/>
    </source>
</evidence>
<dbReference type="InterPro" id="IPR050523">
    <property type="entry name" value="AKR_Detox_Biosynth"/>
</dbReference>
<dbReference type="RefSeq" id="WP_322448265.1">
    <property type="nucleotide sequence ID" value="NZ_JAXOFX010000018.1"/>
</dbReference>
<accession>A0ABU5J3H4</accession>
<keyword evidence="3" id="KW-1185">Reference proteome</keyword>
<dbReference type="PANTHER" id="PTHR43364:SF1">
    <property type="entry name" value="OXIDOREDUCTASE YDHF"/>
    <property type="match status" value="1"/>
</dbReference>
<feature type="domain" description="NADP-dependent oxidoreductase" evidence="1">
    <location>
        <begin position="14"/>
        <end position="289"/>
    </location>
</feature>
<dbReference type="Gene3D" id="3.20.20.100">
    <property type="entry name" value="NADP-dependent oxidoreductase domain"/>
    <property type="match status" value="1"/>
</dbReference>
<comment type="caution">
    <text evidence="2">The sequence shown here is derived from an EMBL/GenBank/DDBJ whole genome shotgun (WGS) entry which is preliminary data.</text>
</comment>
<reference evidence="2 3" key="1">
    <citation type="submission" date="2023-11" db="EMBL/GenBank/DDBJ databases">
        <title>Bacillus jintuensis, isolated from a mudflat on the Beibu Gulf coast.</title>
        <authorList>
            <person name="Li M."/>
        </authorList>
    </citation>
    <scope>NUCLEOTIDE SEQUENCE [LARGE SCALE GENOMIC DNA]</scope>
    <source>
        <strain evidence="2 3">31A1R</strain>
    </source>
</reference>
<name>A0ABU5J3H4_9BACI</name>
<gene>
    <name evidence="2" type="ORF">SM124_19810</name>
</gene>
<evidence type="ECO:0000259" key="1">
    <source>
        <dbReference type="Pfam" id="PF00248"/>
    </source>
</evidence>
<dbReference type="Proteomes" id="UP001290455">
    <property type="component" value="Unassembled WGS sequence"/>
</dbReference>
<organism evidence="2 3">
    <name type="scientific">Robertmurraya mangrovi</name>
    <dbReference type="NCBI Taxonomy" id="3098077"/>
    <lineage>
        <taxon>Bacteria</taxon>
        <taxon>Bacillati</taxon>
        <taxon>Bacillota</taxon>
        <taxon>Bacilli</taxon>
        <taxon>Bacillales</taxon>
        <taxon>Bacillaceae</taxon>
        <taxon>Robertmurraya</taxon>
    </lineage>
</organism>
<protein>
    <submittedName>
        <fullName evidence="2">Aldo/keto reductase</fullName>
    </submittedName>
</protein>
<dbReference type="InterPro" id="IPR036812">
    <property type="entry name" value="NAD(P)_OxRdtase_dom_sf"/>
</dbReference>